<gene>
    <name evidence="5" type="ORF">HOLleu_26176</name>
</gene>
<feature type="transmembrane region" description="Helical" evidence="3">
    <location>
        <begin position="47"/>
        <end position="66"/>
    </location>
</feature>
<dbReference type="PRINTS" id="PR00268">
    <property type="entry name" value="NGF"/>
</dbReference>
<sequence>MESICGRHRDCLDRKEKYPHIIPIGLTQHRQDTEERRWRIQQMCHRWLFAVIMCIISWHPVYSLPLDVRPYAPISSSHSLEGFPSSTQAPAAVSSSSSFAPNILPAPPGQTPSIHPVPKVQSVNQFQTFSTYFSHRVAFSLTAPPDIPSADDFPTSGEDVDEHGRYKRRVHMPTLRSVCDLEQTWRKKTWAIDILGQNITVLTNITTNGNIKVYQWFYETTCRTHGHCKGIDHSRYDSQCMTKKSWVFAMTRNARGEEGWNWISIDTACNCGFQRKNGLLHDIFDRGTYSDDADLT</sequence>
<dbReference type="SUPFAM" id="SSF57501">
    <property type="entry name" value="Cystine-knot cytokines"/>
    <property type="match status" value="1"/>
</dbReference>
<dbReference type="Proteomes" id="UP001152320">
    <property type="component" value="Chromosome 12"/>
</dbReference>
<protein>
    <submittedName>
        <fullName evidence="5">Neurotrophin-3</fullName>
    </submittedName>
</protein>
<organism evidence="5 6">
    <name type="scientific">Holothuria leucospilota</name>
    <name type="common">Black long sea cucumber</name>
    <name type="synonym">Mertensiothuria leucospilota</name>
    <dbReference type="NCBI Taxonomy" id="206669"/>
    <lineage>
        <taxon>Eukaryota</taxon>
        <taxon>Metazoa</taxon>
        <taxon>Echinodermata</taxon>
        <taxon>Eleutherozoa</taxon>
        <taxon>Echinozoa</taxon>
        <taxon>Holothuroidea</taxon>
        <taxon>Aspidochirotacea</taxon>
        <taxon>Aspidochirotida</taxon>
        <taxon>Holothuriidae</taxon>
        <taxon>Holothuria</taxon>
    </lineage>
</organism>
<dbReference type="GO" id="GO:0008083">
    <property type="term" value="F:growth factor activity"/>
    <property type="evidence" value="ECO:0007669"/>
    <property type="project" value="UniProtKB-KW"/>
</dbReference>
<evidence type="ECO:0000259" key="4">
    <source>
        <dbReference type="SMART" id="SM00140"/>
    </source>
</evidence>
<dbReference type="InterPro" id="IPR020408">
    <property type="entry name" value="Nerve_growth_factor-like"/>
</dbReference>
<dbReference type="GO" id="GO:0021675">
    <property type="term" value="P:nerve development"/>
    <property type="evidence" value="ECO:0007669"/>
    <property type="project" value="TreeGrafter"/>
</dbReference>
<dbReference type="InterPro" id="IPR002072">
    <property type="entry name" value="Nerve_growth_factor-rel"/>
</dbReference>
<dbReference type="AlphaFoldDB" id="A0A9Q1H419"/>
<comment type="caution">
    <text evidence="5">The sequence shown here is derived from an EMBL/GenBank/DDBJ whole genome shotgun (WGS) entry which is preliminary data.</text>
</comment>
<dbReference type="EMBL" id="JAIZAY010000012">
    <property type="protein sequence ID" value="KAJ8032609.1"/>
    <property type="molecule type" value="Genomic_DNA"/>
</dbReference>
<evidence type="ECO:0000256" key="1">
    <source>
        <dbReference type="ARBA" id="ARBA00010783"/>
    </source>
</evidence>
<dbReference type="GO" id="GO:0038180">
    <property type="term" value="P:nerve growth factor signaling pathway"/>
    <property type="evidence" value="ECO:0007669"/>
    <property type="project" value="TreeGrafter"/>
</dbReference>
<evidence type="ECO:0000256" key="2">
    <source>
        <dbReference type="ARBA" id="ARBA00023030"/>
    </source>
</evidence>
<comment type="similarity">
    <text evidence="1">Belongs to the NGF-beta family.</text>
</comment>
<dbReference type="GO" id="GO:0043524">
    <property type="term" value="P:negative regulation of neuron apoptotic process"/>
    <property type="evidence" value="ECO:0007669"/>
    <property type="project" value="TreeGrafter"/>
</dbReference>
<accession>A0A9Q1H419</accession>
<dbReference type="GO" id="GO:0007169">
    <property type="term" value="P:cell surface receptor protein tyrosine kinase signaling pathway"/>
    <property type="evidence" value="ECO:0007669"/>
    <property type="project" value="TreeGrafter"/>
</dbReference>
<evidence type="ECO:0000256" key="3">
    <source>
        <dbReference type="SAM" id="Phobius"/>
    </source>
</evidence>
<keyword evidence="3" id="KW-0472">Membrane</keyword>
<evidence type="ECO:0000313" key="6">
    <source>
        <dbReference type="Proteomes" id="UP001152320"/>
    </source>
</evidence>
<name>A0A9Q1H419_HOLLE</name>
<dbReference type="Pfam" id="PF00243">
    <property type="entry name" value="NGF"/>
    <property type="match status" value="1"/>
</dbReference>
<evidence type="ECO:0000313" key="5">
    <source>
        <dbReference type="EMBL" id="KAJ8032609.1"/>
    </source>
</evidence>
<dbReference type="Gene3D" id="2.10.90.10">
    <property type="entry name" value="Cystine-knot cytokines"/>
    <property type="match status" value="1"/>
</dbReference>
<dbReference type="GO" id="GO:0005163">
    <property type="term" value="F:nerve growth factor receptor binding"/>
    <property type="evidence" value="ECO:0007669"/>
    <property type="project" value="TreeGrafter"/>
</dbReference>
<dbReference type="PANTHER" id="PTHR11589">
    <property type="entry name" value="NERVE GROWTH FACTOR NGF -RELATED"/>
    <property type="match status" value="1"/>
</dbReference>
<proteinExistence type="inferred from homology"/>
<dbReference type="PROSITE" id="PS50270">
    <property type="entry name" value="NGF_2"/>
    <property type="match status" value="1"/>
</dbReference>
<keyword evidence="3" id="KW-1133">Transmembrane helix</keyword>
<keyword evidence="6" id="KW-1185">Reference proteome</keyword>
<dbReference type="SMART" id="SM00140">
    <property type="entry name" value="NGF"/>
    <property type="match status" value="1"/>
</dbReference>
<keyword evidence="2" id="KW-0339">Growth factor</keyword>
<reference evidence="5" key="1">
    <citation type="submission" date="2021-10" db="EMBL/GenBank/DDBJ databases">
        <title>Tropical sea cucumber genome reveals ecological adaptation and Cuvierian tubules defense mechanism.</title>
        <authorList>
            <person name="Chen T."/>
        </authorList>
    </citation>
    <scope>NUCLEOTIDE SEQUENCE</scope>
    <source>
        <strain evidence="5">Nanhai2018</strain>
        <tissue evidence="5">Muscle</tissue>
    </source>
</reference>
<dbReference type="OrthoDB" id="6491780at2759"/>
<keyword evidence="3" id="KW-0812">Transmembrane</keyword>
<dbReference type="GO" id="GO:0048812">
    <property type="term" value="P:neuron projection morphogenesis"/>
    <property type="evidence" value="ECO:0007669"/>
    <property type="project" value="TreeGrafter"/>
</dbReference>
<feature type="domain" description="Nerve growth factor-related" evidence="4">
    <location>
        <begin position="177"/>
        <end position="272"/>
    </location>
</feature>
<dbReference type="PANTHER" id="PTHR11589:SF11">
    <property type="entry name" value="PREPRO-NEUROTROPHIN"/>
    <property type="match status" value="1"/>
</dbReference>
<dbReference type="InterPro" id="IPR029034">
    <property type="entry name" value="Cystine-knot_cytokine"/>
</dbReference>